<dbReference type="AlphaFoldDB" id="A0A0A9HQJ7"/>
<reference evidence="1" key="2">
    <citation type="journal article" date="2015" name="Data Brief">
        <title>Shoot transcriptome of the giant reed, Arundo donax.</title>
        <authorList>
            <person name="Barrero R.A."/>
            <person name="Guerrero F.D."/>
            <person name="Moolhuijzen P."/>
            <person name="Goolsby J.A."/>
            <person name="Tidwell J."/>
            <person name="Bellgard S.E."/>
            <person name="Bellgard M.I."/>
        </authorList>
    </citation>
    <scope>NUCLEOTIDE SEQUENCE</scope>
    <source>
        <tissue evidence="1">Shoot tissue taken approximately 20 cm above the soil surface</tissue>
    </source>
</reference>
<reference evidence="1" key="1">
    <citation type="submission" date="2014-09" db="EMBL/GenBank/DDBJ databases">
        <authorList>
            <person name="Magalhaes I.L.F."/>
            <person name="Oliveira U."/>
            <person name="Santos F.R."/>
            <person name="Vidigal T.H.D.A."/>
            <person name="Brescovit A.D."/>
            <person name="Santos A.J."/>
        </authorList>
    </citation>
    <scope>NUCLEOTIDE SEQUENCE</scope>
    <source>
        <tissue evidence="1">Shoot tissue taken approximately 20 cm above the soil surface</tissue>
    </source>
</reference>
<protein>
    <submittedName>
        <fullName evidence="1">Uncharacterized protein</fullName>
    </submittedName>
</protein>
<accession>A0A0A9HQJ7</accession>
<name>A0A0A9HQJ7_ARUDO</name>
<dbReference type="EMBL" id="GBRH01160755">
    <property type="protein sequence ID" value="JAE37141.1"/>
    <property type="molecule type" value="Transcribed_RNA"/>
</dbReference>
<organism evidence="1">
    <name type="scientific">Arundo donax</name>
    <name type="common">Giant reed</name>
    <name type="synonym">Donax arundinaceus</name>
    <dbReference type="NCBI Taxonomy" id="35708"/>
    <lineage>
        <taxon>Eukaryota</taxon>
        <taxon>Viridiplantae</taxon>
        <taxon>Streptophyta</taxon>
        <taxon>Embryophyta</taxon>
        <taxon>Tracheophyta</taxon>
        <taxon>Spermatophyta</taxon>
        <taxon>Magnoliopsida</taxon>
        <taxon>Liliopsida</taxon>
        <taxon>Poales</taxon>
        <taxon>Poaceae</taxon>
        <taxon>PACMAD clade</taxon>
        <taxon>Arundinoideae</taxon>
        <taxon>Arundineae</taxon>
        <taxon>Arundo</taxon>
    </lineage>
</organism>
<sequence length="18" mass="2018">MEASVTCTITVCSWMISR</sequence>
<evidence type="ECO:0000313" key="1">
    <source>
        <dbReference type="EMBL" id="JAE37141.1"/>
    </source>
</evidence>
<proteinExistence type="predicted"/>